<keyword evidence="1" id="KW-0677">Repeat</keyword>
<dbReference type="Proteomes" id="UP000800041">
    <property type="component" value="Unassembled WGS sequence"/>
</dbReference>
<evidence type="ECO:0000259" key="5">
    <source>
        <dbReference type="Pfam" id="PF22890"/>
    </source>
</evidence>
<comment type="subunit">
    <text evidence="4">Component of the ER membrane protein complex (EMC).</text>
</comment>
<dbReference type="PROSITE" id="PS50005">
    <property type="entry name" value="TPR"/>
    <property type="match status" value="1"/>
</dbReference>
<comment type="function">
    <text evidence="4">Part of the endoplasmic reticulum membrane protein complex (EMC) that enables the energy-independent insertion into endoplasmic reticulum membranes of newly synthesized membrane proteins.</text>
</comment>
<sequence length="324" mass="36510">MSTDLVNPPVQLQPEKALHLSQLAPQILKSSPTTSLPYPLSLLTTPESQETWVVYENLVFQCLRTGDDDSAKECLDRLVDRFGEDNERIMALCGMYEEAVAKDDKELEGVLKTYNKAIQADPTNMLLRKRKIALLKSLSRTNDAISSLVELLDASPIDSEAWAELSELYFSQGMYQQAIFSLEEVLLITPNAWTIHARLGEILYIHGQSPSVNDAEILKSLSESMRRFCRSLELCNDYLRGYYGLKLTTKRLLDVLPSAGKQSDADLPPPSTETVHKLHELATRKLAEIVRRSASKEKGWEGFDPAEIIAARELLDRETQKVDR</sequence>
<dbReference type="GO" id="GO:0072546">
    <property type="term" value="C:EMC complex"/>
    <property type="evidence" value="ECO:0007669"/>
    <property type="project" value="UniProtKB-UniRule"/>
</dbReference>
<dbReference type="PANTHER" id="PTHR12760">
    <property type="entry name" value="TETRATRICOPEPTIDE REPEAT PROTEIN"/>
    <property type="match status" value="1"/>
</dbReference>
<feature type="domain" description="EMC2 TPR-like" evidence="5">
    <location>
        <begin position="106"/>
        <end position="211"/>
    </location>
</feature>
<keyword evidence="2 3" id="KW-0802">TPR repeat</keyword>
<accession>A0A6G1GNM9</accession>
<protein>
    <recommendedName>
        <fullName evidence="4">ER membrane protein complex subunit 2</fullName>
    </recommendedName>
</protein>
<dbReference type="Gene3D" id="1.25.40.10">
    <property type="entry name" value="Tetratricopeptide repeat domain"/>
    <property type="match status" value="1"/>
</dbReference>
<dbReference type="InterPro" id="IPR019734">
    <property type="entry name" value="TPR_rpt"/>
</dbReference>
<proteinExistence type="inferred from homology"/>
<dbReference type="InterPro" id="IPR011990">
    <property type="entry name" value="TPR-like_helical_dom_sf"/>
</dbReference>
<evidence type="ECO:0000256" key="3">
    <source>
        <dbReference type="PROSITE-ProRule" id="PRU00339"/>
    </source>
</evidence>
<evidence type="ECO:0000313" key="7">
    <source>
        <dbReference type="Proteomes" id="UP000800041"/>
    </source>
</evidence>
<dbReference type="InterPro" id="IPR039856">
    <property type="entry name" value="EMC2-like"/>
</dbReference>
<keyword evidence="4" id="KW-0256">Endoplasmic reticulum</keyword>
<organism evidence="6 7">
    <name type="scientific">Aulographum hederae CBS 113979</name>
    <dbReference type="NCBI Taxonomy" id="1176131"/>
    <lineage>
        <taxon>Eukaryota</taxon>
        <taxon>Fungi</taxon>
        <taxon>Dikarya</taxon>
        <taxon>Ascomycota</taxon>
        <taxon>Pezizomycotina</taxon>
        <taxon>Dothideomycetes</taxon>
        <taxon>Pleosporomycetidae</taxon>
        <taxon>Aulographales</taxon>
        <taxon>Aulographaceae</taxon>
    </lineage>
</organism>
<dbReference type="InterPro" id="IPR055217">
    <property type="entry name" value="TPR_EMC2"/>
</dbReference>
<name>A0A6G1GNM9_9PEZI</name>
<comment type="subcellular location">
    <subcellularLocation>
        <location evidence="4">Endoplasmic reticulum membrane</location>
        <topology evidence="4">Peripheral membrane protein</topology>
        <orientation evidence="4">Cytoplasmic side</orientation>
    </subcellularLocation>
</comment>
<evidence type="ECO:0000313" key="6">
    <source>
        <dbReference type="EMBL" id="KAF1982367.1"/>
    </source>
</evidence>
<keyword evidence="4" id="KW-0472">Membrane</keyword>
<evidence type="ECO:0000256" key="4">
    <source>
        <dbReference type="RuleBase" id="RU367091"/>
    </source>
</evidence>
<dbReference type="EMBL" id="ML977185">
    <property type="protein sequence ID" value="KAF1982367.1"/>
    <property type="molecule type" value="Genomic_DNA"/>
</dbReference>
<evidence type="ECO:0000256" key="2">
    <source>
        <dbReference type="ARBA" id="ARBA00022803"/>
    </source>
</evidence>
<keyword evidence="7" id="KW-1185">Reference proteome</keyword>
<dbReference type="FunFam" id="1.25.40.10:FF:001208">
    <property type="entry name" value="Tetratricopeptide repeat domain-containing protein"/>
    <property type="match status" value="1"/>
</dbReference>
<dbReference type="AlphaFoldDB" id="A0A6G1GNM9"/>
<comment type="similarity">
    <text evidence="4">Belongs to the EMC2 family.</text>
</comment>
<dbReference type="OrthoDB" id="124397at2759"/>
<dbReference type="SUPFAM" id="SSF48452">
    <property type="entry name" value="TPR-like"/>
    <property type="match status" value="1"/>
</dbReference>
<dbReference type="Pfam" id="PF22890">
    <property type="entry name" value="TPR_EMC2"/>
    <property type="match status" value="1"/>
</dbReference>
<reference evidence="6" key="1">
    <citation type="journal article" date="2020" name="Stud. Mycol.">
        <title>101 Dothideomycetes genomes: a test case for predicting lifestyles and emergence of pathogens.</title>
        <authorList>
            <person name="Haridas S."/>
            <person name="Albert R."/>
            <person name="Binder M."/>
            <person name="Bloem J."/>
            <person name="Labutti K."/>
            <person name="Salamov A."/>
            <person name="Andreopoulos B."/>
            <person name="Baker S."/>
            <person name="Barry K."/>
            <person name="Bills G."/>
            <person name="Bluhm B."/>
            <person name="Cannon C."/>
            <person name="Castanera R."/>
            <person name="Culley D."/>
            <person name="Daum C."/>
            <person name="Ezra D."/>
            <person name="Gonzalez J."/>
            <person name="Henrissat B."/>
            <person name="Kuo A."/>
            <person name="Liang C."/>
            <person name="Lipzen A."/>
            <person name="Lutzoni F."/>
            <person name="Magnuson J."/>
            <person name="Mondo S."/>
            <person name="Nolan M."/>
            <person name="Ohm R."/>
            <person name="Pangilinan J."/>
            <person name="Park H.-J."/>
            <person name="Ramirez L."/>
            <person name="Alfaro M."/>
            <person name="Sun H."/>
            <person name="Tritt A."/>
            <person name="Yoshinaga Y."/>
            <person name="Zwiers L.-H."/>
            <person name="Turgeon B."/>
            <person name="Goodwin S."/>
            <person name="Spatafora J."/>
            <person name="Crous P."/>
            <person name="Grigoriev I."/>
        </authorList>
    </citation>
    <scope>NUCLEOTIDE SEQUENCE</scope>
    <source>
        <strain evidence="6">CBS 113979</strain>
    </source>
</reference>
<evidence type="ECO:0000256" key="1">
    <source>
        <dbReference type="ARBA" id="ARBA00022737"/>
    </source>
</evidence>
<gene>
    <name evidence="6" type="ORF">K402DRAFT_448734</name>
</gene>
<feature type="repeat" description="TPR" evidence="3">
    <location>
        <begin position="159"/>
        <end position="192"/>
    </location>
</feature>